<dbReference type="PANTHER" id="PTHR11375">
    <property type="entry name" value="ACIDIC LEUCINE-RICH NUCLEAR PHOSPHOPROTEIN 32"/>
    <property type="match status" value="1"/>
</dbReference>
<reference evidence="5" key="1">
    <citation type="submission" date="2021-06" db="EMBL/GenBank/DDBJ databases">
        <authorList>
            <person name="Kallberg Y."/>
            <person name="Tangrot J."/>
            <person name="Rosling A."/>
        </authorList>
    </citation>
    <scope>NUCLEOTIDE SEQUENCE</scope>
    <source>
        <strain evidence="5">IA702</strain>
    </source>
</reference>
<evidence type="ECO:0000256" key="2">
    <source>
        <dbReference type="ARBA" id="ARBA00022737"/>
    </source>
</evidence>
<evidence type="ECO:0000256" key="1">
    <source>
        <dbReference type="ARBA" id="ARBA00022614"/>
    </source>
</evidence>
<dbReference type="InterPro" id="IPR045081">
    <property type="entry name" value="AN32"/>
</dbReference>
<dbReference type="GO" id="GO:0042393">
    <property type="term" value="F:histone binding"/>
    <property type="evidence" value="ECO:0007669"/>
    <property type="project" value="TreeGrafter"/>
</dbReference>
<dbReference type="GO" id="GO:0005634">
    <property type="term" value="C:nucleus"/>
    <property type="evidence" value="ECO:0007669"/>
    <property type="project" value="TreeGrafter"/>
</dbReference>
<protein>
    <submittedName>
        <fullName evidence="5">5552_t:CDS:1</fullName>
    </submittedName>
</protein>
<feature type="compositionally biased region" description="Low complexity" evidence="4">
    <location>
        <begin position="311"/>
        <end position="323"/>
    </location>
</feature>
<dbReference type="Gene3D" id="3.80.10.10">
    <property type="entry name" value="Ribonuclease Inhibitor"/>
    <property type="match status" value="1"/>
</dbReference>
<dbReference type="Proteomes" id="UP000789572">
    <property type="component" value="Unassembled WGS sequence"/>
</dbReference>
<comment type="similarity">
    <text evidence="3">Belongs to the ANP32 family.</text>
</comment>
<feature type="region of interest" description="Disordered" evidence="4">
    <location>
        <begin position="159"/>
        <end position="341"/>
    </location>
</feature>
<feature type="compositionally biased region" description="Acidic residues" evidence="4">
    <location>
        <begin position="168"/>
        <end position="185"/>
    </location>
</feature>
<keyword evidence="1" id="KW-0433">Leucine-rich repeat</keyword>
<keyword evidence="6" id="KW-1185">Reference proteome</keyword>
<dbReference type="FunFam" id="3.80.10.10:FF:000131">
    <property type="entry name" value="acidic leucine-rich nuclear phosphoprotein 32-related protein-like"/>
    <property type="match status" value="1"/>
</dbReference>
<evidence type="ECO:0000256" key="4">
    <source>
        <dbReference type="SAM" id="MobiDB-lite"/>
    </source>
</evidence>
<sequence>MTNIIEPGLKKKLQFDDPTAIEELILDNKKIGDLTKIAQGESDGDFTPLSQLVNLKVLSMNLCNLSSLQGFPKLPRLRKIALTDNKITGGLEPLANAGLDNLNHLDLSGNRISSIDAVKKLKQLPNLKHLNLIDCPVSQIKNYREEIFEAMPQLVSLDGTDMYGNQFDSEEESDSEAEDDEDDTEALQNGHDDEEDEEIDTSGGETTKGQSDESESEQEEELEVSESEKPKLPNTIVDKGKGVAVPSESEVSSEELSEEQLSLSYLMEKELPEDSDEEEDYSPGEAEEDEESDVLEEIGSEEDEECEQVQASTSAAAAGSAVPAKRKGEDGDAEENRVEKS</sequence>
<gene>
    <name evidence="5" type="ORF">POCULU_LOCUS6064</name>
</gene>
<feature type="compositionally biased region" description="Acidic residues" evidence="4">
    <location>
        <begin position="212"/>
        <end position="225"/>
    </location>
</feature>
<dbReference type="SUPFAM" id="SSF52058">
    <property type="entry name" value="L domain-like"/>
    <property type="match status" value="1"/>
</dbReference>
<feature type="non-terminal residue" evidence="5">
    <location>
        <position position="1"/>
    </location>
</feature>
<dbReference type="InterPro" id="IPR001611">
    <property type="entry name" value="Leu-rich_rpt"/>
</dbReference>
<feature type="compositionally biased region" description="Acidic residues" evidence="4">
    <location>
        <begin position="273"/>
        <end position="307"/>
    </location>
</feature>
<dbReference type="InterPro" id="IPR032675">
    <property type="entry name" value="LRR_dom_sf"/>
</dbReference>
<dbReference type="OrthoDB" id="433501at2759"/>
<comment type="caution">
    <text evidence="5">The sequence shown here is derived from an EMBL/GenBank/DDBJ whole genome shotgun (WGS) entry which is preliminary data.</text>
</comment>
<name>A0A9N9BNB6_9GLOM</name>
<dbReference type="PROSITE" id="PS51450">
    <property type="entry name" value="LRR"/>
    <property type="match status" value="1"/>
</dbReference>
<evidence type="ECO:0000313" key="5">
    <source>
        <dbReference type="EMBL" id="CAG8572415.1"/>
    </source>
</evidence>
<keyword evidence="2" id="KW-0677">Repeat</keyword>
<dbReference type="EMBL" id="CAJVPJ010001044">
    <property type="protein sequence ID" value="CAG8572415.1"/>
    <property type="molecule type" value="Genomic_DNA"/>
</dbReference>
<dbReference type="PANTHER" id="PTHR11375:SF0">
    <property type="entry name" value="ACIDIC LEUCINE-RICH NUCLEAR PHOSPHOPROTEIN 32 FAMILY MEMBER A"/>
    <property type="match status" value="1"/>
</dbReference>
<evidence type="ECO:0000256" key="3">
    <source>
        <dbReference type="ARBA" id="ARBA00025777"/>
    </source>
</evidence>
<feature type="compositionally biased region" description="Basic and acidic residues" evidence="4">
    <location>
        <begin position="326"/>
        <end position="341"/>
    </location>
</feature>
<proteinExistence type="inferred from homology"/>
<dbReference type="AlphaFoldDB" id="A0A9N9BNB6"/>
<organism evidence="5 6">
    <name type="scientific">Paraglomus occultum</name>
    <dbReference type="NCBI Taxonomy" id="144539"/>
    <lineage>
        <taxon>Eukaryota</taxon>
        <taxon>Fungi</taxon>
        <taxon>Fungi incertae sedis</taxon>
        <taxon>Mucoromycota</taxon>
        <taxon>Glomeromycotina</taxon>
        <taxon>Glomeromycetes</taxon>
        <taxon>Paraglomerales</taxon>
        <taxon>Paraglomeraceae</taxon>
        <taxon>Paraglomus</taxon>
    </lineage>
</organism>
<dbReference type="Pfam" id="PF14580">
    <property type="entry name" value="LRR_9"/>
    <property type="match status" value="1"/>
</dbReference>
<accession>A0A9N9BNB6</accession>
<evidence type="ECO:0000313" key="6">
    <source>
        <dbReference type="Proteomes" id="UP000789572"/>
    </source>
</evidence>